<organism evidence="1 2">
    <name type="scientific">Pleurodeles waltl</name>
    <name type="common">Iberian ribbed newt</name>
    <dbReference type="NCBI Taxonomy" id="8319"/>
    <lineage>
        <taxon>Eukaryota</taxon>
        <taxon>Metazoa</taxon>
        <taxon>Chordata</taxon>
        <taxon>Craniata</taxon>
        <taxon>Vertebrata</taxon>
        <taxon>Euteleostomi</taxon>
        <taxon>Amphibia</taxon>
        <taxon>Batrachia</taxon>
        <taxon>Caudata</taxon>
        <taxon>Salamandroidea</taxon>
        <taxon>Salamandridae</taxon>
        <taxon>Pleurodelinae</taxon>
        <taxon>Pleurodeles</taxon>
    </lineage>
</organism>
<sequence length="67" mass="7934">MIRPYTQLRGFCGGLHKGEDEKKEQPVSQENMAAEMELQKLDDRHFDGQYRQEEHNVMVNDKMVHET</sequence>
<gene>
    <name evidence="1" type="ORF">NDU88_007172</name>
</gene>
<keyword evidence="2" id="KW-1185">Reference proteome</keyword>
<evidence type="ECO:0000313" key="2">
    <source>
        <dbReference type="Proteomes" id="UP001066276"/>
    </source>
</evidence>
<reference evidence="1" key="1">
    <citation type="journal article" date="2022" name="bioRxiv">
        <title>Sequencing and chromosome-scale assembly of the giantPleurodeles waltlgenome.</title>
        <authorList>
            <person name="Brown T."/>
            <person name="Elewa A."/>
            <person name="Iarovenko S."/>
            <person name="Subramanian E."/>
            <person name="Araus A.J."/>
            <person name="Petzold A."/>
            <person name="Susuki M."/>
            <person name="Suzuki K.-i.T."/>
            <person name="Hayashi T."/>
            <person name="Toyoda A."/>
            <person name="Oliveira C."/>
            <person name="Osipova E."/>
            <person name="Leigh N.D."/>
            <person name="Simon A."/>
            <person name="Yun M.H."/>
        </authorList>
    </citation>
    <scope>NUCLEOTIDE SEQUENCE</scope>
    <source>
        <strain evidence="1">20211129_DDA</strain>
        <tissue evidence="1">Liver</tissue>
    </source>
</reference>
<dbReference type="EMBL" id="JANPWB010000010">
    <property type="protein sequence ID" value="KAJ1140834.1"/>
    <property type="molecule type" value="Genomic_DNA"/>
</dbReference>
<accession>A0AAV7QK39</accession>
<comment type="caution">
    <text evidence="1">The sequence shown here is derived from an EMBL/GenBank/DDBJ whole genome shotgun (WGS) entry which is preliminary data.</text>
</comment>
<evidence type="ECO:0000313" key="1">
    <source>
        <dbReference type="EMBL" id="KAJ1140834.1"/>
    </source>
</evidence>
<proteinExistence type="predicted"/>
<name>A0AAV7QK39_PLEWA</name>
<protein>
    <submittedName>
        <fullName evidence="1">Uncharacterized protein</fullName>
    </submittedName>
</protein>
<dbReference type="AlphaFoldDB" id="A0AAV7QK39"/>
<dbReference type="Proteomes" id="UP001066276">
    <property type="component" value="Chromosome 6"/>
</dbReference>